<dbReference type="InterPro" id="IPR050445">
    <property type="entry name" value="Bact_polysacc_biosynth/exp"/>
</dbReference>
<protein>
    <submittedName>
        <fullName evidence="10">YveK family protein</fullName>
    </submittedName>
</protein>
<evidence type="ECO:0000256" key="2">
    <source>
        <dbReference type="ARBA" id="ARBA00006683"/>
    </source>
</evidence>
<comment type="similarity">
    <text evidence="2">Belongs to the CpsC/CapA family.</text>
</comment>
<evidence type="ECO:0000256" key="5">
    <source>
        <dbReference type="ARBA" id="ARBA00022989"/>
    </source>
</evidence>
<dbReference type="EMBL" id="JBJIAA010000001">
    <property type="protein sequence ID" value="MFL0249137.1"/>
    <property type="molecule type" value="Genomic_DNA"/>
</dbReference>
<feature type="transmembrane region" description="Helical" evidence="7">
    <location>
        <begin position="178"/>
        <end position="199"/>
    </location>
</feature>
<evidence type="ECO:0000313" key="11">
    <source>
        <dbReference type="Proteomes" id="UP001623592"/>
    </source>
</evidence>
<keyword evidence="11" id="KW-1185">Reference proteome</keyword>
<name>A0ABW8TAA8_9CLOT</name>
<comment type="caution">
    <text evidence="10">The sequence shown here is derived from an EMBL/GenBank/DDBJ whole genome shotgun (WGS) entry which is preliminary data.</text>
</comment>
<evidence type="ECO:0000259" key="9">
    <source>
        <dbReference type="Pfam" id="PF13807"/>
    </source>
</evidence>
<dbReference type="PANTHER" id="PTHR32309:SF13">
    <property type="entry name" value="FERRIC ENTEROBACTIN TRANSPORT PROTEIN FEPE"/>
    <property type="match status" value="1"/>
</dbReference>
<organism evidence="10 11">
    <name type="scientific">Clostridium neuense</name>
    <dbReference type="NCBI Taxonomy" id="1728934"/>
    <lineage>
        <taxon>Bacteria</taxon>
        <taxon>Bacillati</taxon>
        <taxon>Bacillota</taxon>
        <taxon>Clostridia</taxon>
        <taxon>Eubacteriales</taxon>
        <taxon>Clostridiaceae</taxon>
        <taxon>Clostridium</taxon>
    </lineage>
</organism>
<dbReference type="Pfam" id="PF13807">
    <property type="entry name" value="GNVR"/>
    <property type="match status" value="1"/>
</dbReference>
<gene>
    <name evidence="10" type="ORF">ACJDT4_01785</name>
</gene>
<keyword evidence="3" id="KW-1003">Cell membrane</keyword>
<dbReference type="RefSeq" id="WP_406785811.1">
    <property type="nucleotide sequence ID" value="NZ_JBJIAA010000001.1"/>
</dbReference>
<dbReference type="InterPro" id="IPR003856">
    <property type="entry name" value="LPS_length_determ_N"/>
</dbReference>
<dbReference type="Pfam" id="PF02706">
    <property type="entry name" value="Wzz"/>
    <property type="match status" value="1"/>
</dbReference>
<reference evidence="10 11" key="1">
    <citation type="submission" date="2024-11" db="EMBL/GenBank/DDBJ databases">
        <authorList>
            <person name="Heng Y.C."/>
            <person name="Lim A.C.H."/>
            <person name="Lee J.K.Y."/>
            <person name="Kittelmann S."/>
        </authorList>
    </citation>
    <scope>NUCLEOTIDE SEQUENCE [LARGE SCALE GENOMIC DNA]</scope>
    <source>
        <strain evidence="10 11">WILCCON 0114</strain>
    </source>
</reference>
<accession>A0ABW8TAA8</accession>
<feature type="domain" description="Tyrosine-protein kinase G-rich" evidence="9">
    <location>
        <begin position="161"/>
        <end position="198"/>
    </location>
</feature>
<evidence type="ECO:0000256" key="3">
    <source>
        <dbReference type="ARBA" id="ARBA00022475"/>
    </source>
</evidence>
<proteinExistence type="inferred from homology"/>
<sequence>MEEQEMTLDLKDFFYIIIKRKKMICLITIAAVIVSALLSFFVIKPTYQANTSIIVGRPQQDKNEKLDNNDVTMYQNLMKTYIEIVKSKPILKATIEKADLNLTEDQLGKMINASSQQGTQIMDISITDKNAEEAYKIADSLTDTFIDKSKEIFPTSGVQLSVMNKADVPKAPIKPKKVLNIAIAFVLGLFVSIGLAFVLEYMDNTIKSENDVNKYLELPVIGIIPDQPDMQE</sequence>
<dbReference type="Proteomes" id="UP001623592">
    <property type="component" value="Unassembled WGS sequence"/>
</dbReference>
<keyword evidence="6 7" id="KW-0472">Membrane</keyword>
<evidence type="ECO:0000256" key="1">
    <source>
        <dbReference type="ARBA" id="ARBA00004651"/>
    </source>
</evidence>
<evidence type="ECO:0000256" key="6">
    <source>
        <dbReference type="ARBA" id="ARBA00023136"/>
    </source>
</evidence>
<evidence type="ECO:0000313" key="10">
    <source>
        <dbReference type="EMBL" id="MFL0249137.1"/>
    </source>
</evidence>
<feature type="domain" description="Polysaccharide chain length determinant N-terminal" evidence="8">
    <location>
        <begin position="7"/>
        <end position="97"/>
    </location>
</feature>
<evidence type="ECO:0000256" key="7">
    <source>
        <dbReference type="SAM" id="Phobius"/>
    </source>
</evidence>
<evidence type="ECO:0000259" key="8">
    <source>
        <dbReference type="Pfam" id="PF02706"/>
    </source>
</evidence>
<dbReference type="PANTHER" id="PTHR32309">
    <property type="entry name" value="TYROSINE-PROTEIN KINASE"/>
    <property type="match status" value="1"/>
</dbReference>
<comment type="subcellular location">
    <subcellularLocation>
        <location evidence="1">Cell membrane</location>
        <topology evidence="1">Multi-pass membrane protein</topology>
    </subcellularLocation>
</comment>
<evidence type="ECO:0000256" key="4">
    <source>
        <dbReference type="ARBA" id="ARBA00022692"/>
    </source>
</evidence>
<feature type="transmembrane region" description="Helical" evidence="7">
    <location>
        <begin position="23"/>
        <end position="43"/>
    </location>
</feature>
<keyword evidence="4 7" id="KW-0812">Transmembrane</keyword>
<dbReference type="InterPro" id="IPR032807">
    <property type="entry name" value="GNVR"/>
</dbReference>
<keyword evidence="5 7" id="KW-1133">Transmembrane helix</keyword>